<dbReference type="EMBL" id="SJCY01000004">
    <property type="protein sequence ID" value="TDG36398.1"/>
    <property type="molecule type" value="Genomic_DNA"/>
</dbReference>
<comment type="caution">
    <text evidence="1">The sequence shown here is derived from an EMBL/GenBank/DDBJ whole genome shotgun (WGS) entry which is preliminary data.</text>
</comment>
<reference evidence="1 2" key="1">
    <citation type="submission" date="2019-02" db="EMBL/GenBank/DDBJ databases">
        <title>Pedobacter sp. nov., a novel speices isolated from soil of pinguins habitat in Antarcitica.</title>
        <authorList>
            <person name="He R.-H."/>
        </authorList>
    </citation>
    <scope>NUCLEOTIDE SEQUENCE [LARGE SCALE GENOMIC DNA]</scope>
    <source>
        <strain evidence="1 2">E01020</strain>
    </source>
</reference>
<evidence type="ECO:0000313" key="2">
    <source>
        <dbReference type="Proteomes" id="UP000295668"/>
    </source>
</evidence>
<sequence>MKLSMSFLLTVLGLQSCNGQEVKTLPAEFEEYSLLNANLKSDKFEVVLLAKAMIYMSPHPIRLFYCLNNVVILEEERESDTTNGGNCYSKLDENANVLDSIYVPAEGGEATFFIREYMIHTRTKGDCEYTTWPLNGDKTSKKMAILNEDLTWPEEKVIAEQEKLIAKADYYFYDISYFTNTNDQSWSLQKLFYCTDGKWQILYRPFPKTIYLDADLKYSRYRDDFYRSSNDAQEDFATQKFTLKYYHKEKKLKYEHSIGGGSQSSSVKGWIGTGYIDIPLLNDTLKIKQSHFIVEEATPAIPKTRYFLSNGEERAVSPFNINIFKDPKLNYALYSDSKYRVYAIRKKQK</sequence>
<protein>
    <submittedName>
        <fullName evidence="1">Uncharacterized protein</fullName>
    </submittedName>
</protein>
<accession>A0A4R5ML95</accession>
<dbReference type="AlphaFoldDB" id="A0A4R5ML95"/>
<evidence type="ECO:0000313" key="1">
    <source>
        <dbReference type="EMBL" id="TDG36398.1"/>
    </source>
</evidence>
<gene>
    <name evidence="1" type="ORF">EZJ43_07725</name>
</gene>
<keyword evidence="2" id="KW-1185">Reference proteome</keyword>
<organism evidence="1 2">
    <name type="scientific">Pedobacter changchengzhani</name>
    <dbReference type="NCBI Taxonomy" id="2529274"/>
    <lineage>
        <taxon>Bacteria</taxon>
        <taxon>Pseudomonadati</taxon>
        <taxon>Bacteroidota</taxon>
        <taxon>Sphingobacteriia</taxon>
        <taxon>Sphingobacteriales</taxon>
        <taxon>Sphingobacteriaceae</taxon>
        <taxon>Pedobacter</taxon>
    </lineage>
</organism>
<dbReference type="RefSeq" id="WP_133262128.1">
    <property type="nucleotide sequence ID" value="NZ_SJCY01000004.1"/>
</dbReference>
<proteinExistence type="predicted"/>
<name>A0A4R5ML95_9SPHI</name>
<dbReference type="Proteomes" id="UP000295668">
    <property type="component" value="Unassembled WGS sequence"/>
</dbReference>
<dbReference type="OrthoDB" id="7024294at2"/>
<dbReference type="PROSITE" id="PS51257">
    <property type="entry name" value="PROKAR_LIPOPROTEIN"/>
    <property type="match status" value="1"/>
</dbReference>